<dbReference type="GO" id="GO:0030272">
    <property type="term" value="F:5-formyltetrahydrofolate cyclo-ligase activity"/>
    <property type="evidence" value="ECO:0007669"/>
    <property type="project" value="UniProtKB-EC"/>
</dbReference>
<dbReference type="InterPro" id="IPR037171">
    <property type="entry name" value="NagB/RpiA_transferase-like"/>
</dbReference>
<feature type="binding site" evidence="4">
    <location>
        <begin position="141"/>
        <end position="149"/>
    </location>
    <ligand>
        <name>ATP</name>
        <dbReference type="ChEBI" id="CHEBI:30616"/>
    </ligand>
</feature>
<dbReference type="SUPFAM" id="SSF100950">
    <property type="entry name" value="NagB/RpiA/CoA transferase-like"/>
    <property type="match status" value="1"/>
</dbReference>
<feature type="binding site" evidence="4">
    <location>
        <position position="61"/>
    </location>
    <ligand>
        <name>substrate</name>
    </ligand>
</feature>
<dbReference type="PANTHER" id="PTHR23407:SF1">
    <property type="entry name" value="5-FORMYLTETRAHYDROFOLATE CYCLO-LIGASE"/>
    <property type="match status" value="1"/>
</dbReference>
<dbReference type="GO" id="GO:0005524">
    <property type="term" value="F:ATP binding"/>
    <property type="evidence" value="ECO:0007669"/>
    <property type="project" value="UniProtKB-KW"/>
</dbReference>
<keyword evidence="7" id="KW-0436">Ligase</keyword>
<dbReference type="GO" id="GO:0046872">
    <property type="term" value="F:metal ion binding"/>
    <property type="evidence" value="ECO:0007669"/>
    <property type="project" value="UniProtKB-KW"/>
</dbReference>
<keyword evidence="2 4" id="KW-0547">Nucleotide-binding</keyword>
<reference evidence="7" key="1">
    <citation type="submission" date="2020-12" db="EMBL/GenBank/DDBJ databases">
        <authorList>
            <person name="Huq M.A."/>
        </authorList>
    </citation>
    <scope>NUCLEOTIDE SEQUENCE</scope>
    <source>
        <strain evidence="7">MAHUQ-46</strain>
    </source>
</reference>
<dbReference type="Pfam" id="PF01812">
    <property type="entry name" value="5-FTHF_cyc-lig"/>
    <property type="match status" value="1"/>
</dbReference>
<dbReference type="PANTHER" id="PTHR23407">
    <property type="entry name" value="ATPASE INHIBITOR/5-FORMYLTETRAHYDROFOLATE CYCLO-LIGASE"/>
    <property type="match status" value="1"/>
</dbReference>
<dbReference type="InterPro" id="IPR002698">
    <property type="entry name" value="FTHF_cligase"/>
</dbReference>
<dbReference type="GO" id="GO:0035999">
    <property type="term" value="P:tetrahydrofolate interconversion"/>
    <property type="evidence" value="ECO:0007669"/>
    <property type="project" value="TreeGrafter"/>
</dbReference>
<organism evidence="7 8">
    <name type="scientific">Paenibacillus roseus</name>
    <dbReference type="NCBI Taxonomy" id="2798579"/>
    <lineage>
        <taxon>Bacteria</taxon>
        <taxon>Bacillati</taxon>
        <taxon>Bacillota</taxon>
        <taxon>Bacilli</taxon>
        <taxon>Bacillales</taxon>
        <taxon>Paenibacillaceae</taxon>
        <taxon>Paenibacillus</taxon>
    </lineage>
</organism>
<comment type="catalytic activity">
    <reaction evidence="5">
        <text>(6S)-5-formyl-5,6,7,8-tetrahydrofolate + ATP = (6R)-5,10-methenyltetrahydrofolate + ADP + phosphate</text>
        <dbReference type="Rhea" id="RHEA:10488"/>
        <dbReference type="ChEBI" id="CHEBI:30616"/>
        <dbReference type="ChEBI" id="CHEBI:43474"/>
        <dbReference type="ChEBI" id="CHEBI:57455"/>
        <dbReference type="ChEBI" id="CHEBI:57457"/>
        <dbReference type="ChEBI" id="CHEBI:456216"/>
        <dbReference type="EC" id="6.3.3.2"/>
    </reaction>
</comment>
<dbReference type="EC" id="6.3.3.2" evidence="5"/>
<accession>A0A934J015</accession>
<feature type="coiled-coil region" evidence="6">
    <location>
        <begin position="3"/>
        <end position="30"/>
    </location>
</feature>
<gene>
    <name evidence="7" type="ORF">JFN88_02595</name>
</gene>
<dbReference type="InterPro" id="IPR024185">
    <property type="entry name" value="FTHF_cligase-like_sf"/>
</dbReference>
<sequence length="209" mass="23381">MNNKAALKDKQELRRRMAAIRDKLAGEERRRLSALIGAEAARWLADNNIRSMMAYVSFRSEVDTTPLIDWAWSEGIALVAPRCIPSTKEMILYQLTGWNQLQTGAYGIREPNPGLAAAWDPERMPEAVLVPGLAYDLQGGRLGYGGGYYDRFFEQAVYQTSAGGRVPYWLGLSFEAQLVADGRIPGEPHDIRLDAVFTERGAYPLKSRK</sequence>
<dbReference type="EMBL" id="JAELUP010000005">
    <property type="protein sequence ID" value="MBJ6360210.1"/>
    <property type="molecule type" value="Genomic_DNA"/>
</dbReference>
<evidence type="ECO:0000256" key="4">
    <source>
        <dbReference type="PIRSR" id="PIRSR006806-1"/>
    </source>
</evidence>
<comment type="similarity">
    <text evidence="1 5">Belongs to the 5-formyltetrahydrofolate cyclo-ligase family.</text>
</comment>
<evidence type="ECO:0000256" key="1">
    <source>
        <dbReference type="ARBA" id="ARBA00010638"/>
    </source>
</evidence>
<keyword evidence="3 4" id="KW-0067">ATP-binding</keyword>
<evidence type="ECO:0000256" key="5">
    <source>
        <dbReference type="RuleBase" id="RU361279"/>
    </source>
</evidence>
<comment type="cofactor">
    <cofactor evidence="5">
        <name>Mg(2+)</name>
        <dbReference type="ChEBI" id="CHEBI:18420"/>
    </cofactor>
</comment>
<dbReference type="NCBIfam" id="TIGR02727">
    <property type="entry name" value="MTHFS_bact"/>
    <property type="match status" value="1"/>
</dbReference>
<evidence type="ECO:0000256" key="6">
    <source>
        <dbReference type="SAM" id="Coils"/>
    </source>
</evidence>
<evidence type="ECO:0000313" key="8">
    <source>
        <dbReference type="Proteomes" id="UP000640274"/>
    </source>
</evidence>
<proteinExistence type="inferred from homology"/>
<dbReference type="Gene3D" id="3.40.50.10420">
    <property type="entry name" value="NagB/RpiA/CoA transferase-like"/>
    <property type="match status" value="1"/>
</dbReference>
<feature type="binding site" evidence="4">
    <location>
        <begin position="10"/>
        <end position="14"/>
    </location>
    <ligand>
        <name>ATP</name>
        <dbReference type="ChEBI" id="CHEBI:30616"/>
    </ligand>
</feature>
<feature type="binding site" evidence="4">
    <location>
        <position position="56"/>
    </location>
    <ligand>
        <name>substrate</name>
    </ligand>
</feature>
<evidence type="ECO:0000313" key="7">
    <source>
        <dbReference type="EMBL" id="MBJ6360210.1"/>
    </source>
</evidence>
<protein>
    <recommendedName>
        <fullName evidence="5">5-formyltetrahydrofolate cyclo-ligase</fullName>
        <ecNumber evidence="5">6.3.3.2</ecNumber>
    </recommendedName>
</protein>
<keyword evidence="5" id="KW-0479">Metal-binding</keyword>
<keyword evidence="5" id="KW-0460">Magnesium</keyword>
<dbReference type="PIRSF" id="PIRSF006806">
    <property type="entry name" value="FTHF_cligase"/>
    <property type="match status" value="1"/>
</dbReference>
<dbReference type="GO" id="GO:0009396">
    <property type="term" value="P:folic acid-containing compound biosynthetic process"/>
    <property type="evidence" value="ECO:0007669"/>
    <property type="project" value="TreeGrafter"/>
</dbReference>
<name>A0A934J015_9BACL</name>
<dbReference type="Proteomes" id="UP000640274">
    <property type="component" value="Unassembled WGS sequence"/>
</dbReference>
<evidence type="ECO:0000256" key="3">
    <source>
        <dbReference type="ARBA" id="ARBA00022840"/>
    </source>
</evidence>
<evidence type="ECO:0000256" key="2">
    <source>
        <dbReference type="ARBA" id="ARBA00022741"/>
    </source>
</evidence>
<keyword evidence="8" id="KW-1185">Reference proteome</keyword>
<dbReference type="RefSeq" id="WP_199017729.1">
    <property type="nucleotide sequence ID" value="NZ_JAELUP010000005.1"/>
</dbReference>
<comment type="caution">
    <text evidence="7">The sequence shown here is derived from an EMBL/GenBank/DDBJ whole genome shotgun (WGS) entry which is preliminary data.</text>
</comment>
<keyword evidence="6" id="KW-0175">Coiled coil</keyword>
<dbReference type="AlphaFoldDB" id="A0A934J015"/>